<evidence type="ECO:0000259" key="5">
    <source>
        <dbReference type="PROSITE" id="PS50011"/>
    </source>
</evidence>
<dbReference type="GO" id="GO:0006886">
    <property type="term" value="P:intracellular protein transport"/>
    <property type="evidence" value="ECO:0000318"/>
    <property type="project" value="GO_Central"/>
</dbReference>
<dbReference type="InterPro" id="IPR000535">
    <property type="entry name" value="MSP_dom"/>
</dbReference>
<dbReference type="PROSITE" id="PS50294">
    <property type="entry name" value="WD_REPEATS_REGION"/>
    <property type="match status" value="2"/>
</dbReference>
<sequence>MDVEPWAISFRFLRDTTNDFSEERVIGQGGYGIVYKGVDRDGPVIAVRKLYPIREIDDEQLQKEFTGLKMLNHPNIVRLLGYCYEQEQFLIPYKEKKIFAPRKIRLLCFEYMKNGSLDQYIKDASSGLSWHGRYQIIKGISEGLRYLHEGSKTPIIHMNLKPSNILLDHNMTPKIADFGLRRLVGEGNARCIGTIGYMSPEFIERQVISHKCDIYSLGVIIIKLITGERLYSGHFDMSSDRFIELAHEEWRERLQKTLNGMSVEGYSQQIKKCLEIALKCVELDRHERPSIGDIIDRLNETETLIPEEVRAVHNRIDSTHSELLEVHPQELYFPFMLKGRYEAMSSCSLQLKNRGDNRVAFMLVASNPDRYLTKIPLCGIVPPRCVYTLSLTMLQQTASTSSSDSSDFFTLYTTAVGQHDLLDVPKDVVSVEYDYFFKKAQKMPGARDKVQVATLKVICDRPATKSAGRSPSPEVIIRSDAQQVSSIDVHPTEPWIMATNRLGNLCVWNYNTMAPLNSIGDITDEPVHMAKYIARKKWLVAGDGNGGIHVYNYDKNQHVKSFEAHESCITTLAVHRARPFILSSSSEDNDHLIKLWDWDKEWKCTRTFQGHTERVTQATFNPQDNDSFASASWDGTVKIWSICPDDANIITLKLDGNVTEGLLCVHYFTRFNGQHLIVGCEDKTTQIWELGMKECVHKLKGNTDHISAAKWHQGLALLITGSLDGTVNLWSSITYKLENVIDFNLGAVYALGCIEDSRRIVVGCHQGIAIMDIWHQYKTNGKGRKY</sequence>
<dbReference type="GO" id="GO:0006888">
    <property type="term" value="P:endoplasmic reticulum to Golgi vesicle-mediated transport"/>
    <property type="evidence" value="ECO:0000318"/>
    <property type="project" value="GO_Central"/>
</dbReference>
<dbReference type="Proteomes" id="UP000019116">
    <property type="component" value="Chromosome 3B"/>
</dbReference>
<keyword evidence="1 3" id="KW-0853">WD repeat</keyword>
<evidence type="ECO:0008006" key="9">
    <source>
        <dbReference type="Google" id="ProtNLM"/>
    </source>
</evidence>
<dbReference type="Pfam" id="PF00400">
    <property type="entry name" value="WD40"/>
    <property type="match status" value="3"/>
</dbReference>
<dbReference type="SMART" id="SM00320">
    <property type="entry name" value="WD40"/>
    <property type="match status" value="7"/>
</dbReference>
<dbReference type="FunFam" id="1.10.510.10:FF:000870">
    <property type="entry name" value="OSJNBa0016N04.16-like protein"/>
    <property type="match status" value="1"/>
</dbReference>
<dbReference type="SUPFAM" id="SSF49354">
    <property type="entry name" value="PapD-like"/>
    <property type="match status" value="1"/>
</dbReference>
<protein>
    <recommendedName>
        <fullName evidence="9">Protein kinase domain-containing protein</fullName>
    </recommendedName>
</protein>
<evidence type="ECO:0000256" key="2">
    <source>
        <dbReference type="ARBA" id="ARBA00022737"/>
    </source>
</evidence>
<reference evidence="7" key="1">
    <citation type="submission" date="2018-08" db="EMBL/GenBank/DDBJ databases">
        <authorList>
            <person name="Rossello M."/>
        </authorList>
    </citation>
    <scope>NUCLEOTIDE SEQUENCE [LARGE SCALE GENOMIC DNA]</scope>
    <source>
        <strain evidence="7">cv. Chinese Spring</strain>
    </source>
</reference>
<keyword evidence="4" id="KW-0067">ATP-binding</keyword>
<keyword evidence="2" id="KW-0677">Repeat</keyword>
<dbReference type="GO" id="GO:0030126">
    <property type="term" value="C:COPI vesicle coat"/>
    <property type="evidence" value="ECO:0000318"/>
    <property type="project" value="GO_Central"/>
</dbReference>
<keyword evidence="8" id="KW-1185">Reference proteome</keyword>
<dbReference type="Gene3D" id="3.30.200.20">
    <property type="entry name" value="Phosphorylase Kinase, domain 1"/>
    <property type="match status" value="1"/>
</dbReference>
<feature type="domain" description="MSP" evidence="6">
    <location>
        <begin position="323"/>
        <end position="455"/>
    </location>
</feature>
<evidence type="ECO:0000256" key="3">
    <source>
        <dbReference type="PROSITE-ProRule" id="PRU00221"/>
    </source>
</evidence>
<dbReference type="Gramene" id="TraesCS3B03G0220800.2">
    <property type="protein sequence ID" value="TraesCS3B03G0220800.2.CDS"/>
    <property type="gene ID" value="TraesCS3B03G0220800"/>
</dbReference>
<dbReference type="GO" id="GO:0006891">
    <property type="term" value="P:intra-Golgi vesicle-mediated transport"/>
    <property type="evidence" value="ECO:0000318"/>
    <property type="project" value="GO_Central"/>
</dbReference>
<dbReference type="Gene3D" id="2.60.40.10">
    <property type="entry name" value="Immunoglobulins"/>
    <property type="match status" value="1"/>
</dbReference>
<dbReference type="Gene3D" id="1.10.510.10">
    <property type="entry name" value="Transferase(Phosphotransferase) domain 1"/>
    <property type="match status" value="1"/>
</dbReference>
<dbReference type="GO" id="GO:0006890">
    <property type="term" value="P:retrograde vesicle-mediated transport, Golgi to endoplasmic reticulum"/>
    <property type="evidence" value="ECO:0000318"/>
    <property type="project" value="GO_Central"/>
</dbReference>
<gene>
    <name evidence="7" type="primary">LOC123068684</name>
</gene>
<keyword evidence="4" id="KW-0547">Nucleotide-binding</keyword>
<feature type="repeat" description="WD" evidence="3">
    <location>
        <begin position="699"/>
        <end position="731"/>
    </location>
</feature>
<dbReference type="KEGG" id="taes:123068684"/>
<dbReference type="InterPro" id="IPR011009">
    <property type="entry name" value="Kinase-like_dom_sf"/>
</dbReference>
<feature type="domain" description="Protein kinase" evidence="5">
    <location>
        <begin position="20"/>
        <end position="304"/>
    </location>
</feature>
<dbReference type="PROSITE" id="PS50202">
    <property type="entry name" value="MSP"/>
    <property type="match status" value="1"/>
</dbReference>
<dbReference type="Pfam" id="PF00635">
    <property type="entry name" value="Motile_Sperm"/>
    <property type="match status" value="1"/>
</dbReference>
<dbReference type="InterPro" id="IPR008962">
    <property type="entry name" value="PapD-like_sf"/>
</dbReference>
<dbReference type="SUPFAM" id="SSF50978">
    <property type="entry name" value="WD40 repeat-like"/>
    <property type="match status" value="1"/>
</dbReference>
<dbReference type="PROSITE" id="PS50011">
    <property type="entry name" value="PROTEIN_KINASE_DOM"/>
    <property type="match status" value="1"/>
</dbReference>
<dbReference type="Gene3D" id="2.130.10.10">
    <property type="entry name" value="YVTN repeat-like/Quinoprotein amine dehydrogenase"/>
    <property type="match status" value="1"/>
</dbReference>
<dbReference type="PANTHER" id="PTHR45707">
    <property type="entry name" value="C2 CALCIUM/LIPID-BINDING PLANT PHOSPHORIBOSYLTRANSFERASE FAMILY PROTEIN"/>
    <property type="match status" value="1"/>
</dbReference>
<dbReference type="InterPro" id="IPR000719">
    <property type="entry name" value="Prot_kinase_dom"/>
</dbReference>
<evidence type="ECO:0000259" key="6">
    <source>
        <dbReference type="PROSITE" id="PS50202"/>
    </source>
</evidence>
<dbReference type="InterPro" id="IPR001680">
    <property type="entry name" value="WD40_rpt"/>
</dbReference>
<dbReference type="PANTHER" id="PTHR45707:SF76">
    <property type="entry name" value="PROTEIN KINASE DOMAIN-CONTAINING PROTEIN"/>
    <property type="match status" value="1"/>
</dbReference>
<dbReference type="STRING" id="4565.A0A3B6FHP7"/>
<dbReference type="Gramene" id="TraesNOR3B03G01590810.1">
    <property type="protein sequence ID" value="TraesNOR3B03G01590810.1"/>
    <property type="gene ID" value="TraesNOR3B03G01590810"/>
</dbReference>
<proteinExistence type="predicted"/>
<evidence type="ECO:0000313" key="8">
    <source>
        <dbReference type="Proteomes" id="UP000019116"/>
    </source>
</evidence>
<dbReference type="GeneID" id="123068684"/>
<dbReference type="InterPro" id="IPR017441">
    <property type="entry name" value="Protein_kinase_ATP_BS"/>
</dbReference>
<evidence type="ECO:0000256" key="1">
    <source>
        <dbReference type="ARBA" id="ARBA00022574"/>
    </source>
</evidence>
<dbReference type="GO" id="GO:0004672">
    <property type="term" value="F:protein kinase activity"/>
    <property type="evidence" value="ECO:0007669"/>
    <property type="project" value="InterPro"/>
</dbReference>
<dbReference type="EnsemblPlants" id="TraesCS3B02G095300.2">
    <property type="protein sequence ID" value="TraesCS3B02G095300.2"/>
    <property type="gene ID" value="TraesCS3B02G095300"/>
</dbReference>
<dbReference type="Gramene" id="TraesCS3B02G095300.2">
    <property type="protein sequence ID" value="TraesCS3B02G095300.2"/>
    <property type="gene ID" value="TraesCS3B02G095300"/>
</dbReference>
<dbReference type="InterPro" id="IPR013783">
    <property type="entry name" value="Ig-like_fold"/>
</dbReference>
<dbReference type="RefSeq" id="XP_044347239.1">
    <property type="nucleotide sequence ID" value="XM_044491304.1"/>
</dbReference>
<dbReference type="PRINTS" id="PR00320">
    <property type="entry name" value="GPROTEINBRPT"/>
</dbReference>
<dbReference type="PROSITE" id="PS50082">
    <property type="entry name" value="WD_REPEATS_2"/>
    <property type="match status" value="2"/>
</dbReference>
<dbReference type="GO" id="GO:0005524">
    <property type="term" value="F:ATP binding"/>
    <property type="evidence" value="ECO:0007669"/>
    <property type="project" value="UniProtKB-UniRule"/>
</dbReference>
<dbReference type="InterPro" id="IPR020472">
    <property type="entry name" value="WD40_PAC1"/>
</dbReference>
<dbReference type="Pfam" id="PF00069">
    <property type="entry name" value="Pkinase"/>
    <property type="match status" value="1"/>
</dbReference>
<dbReference type="InterPro" id="IPR036322">
    <property type="entry name" value="WD40_repeat_dom_sf"/>
</dbReference>
<dbReference type="PROSITE" id="PS00107">
    <property type="entry name" value="PROTEIN_KINASE_ATP"/>
    <property type="match status" value="1"/>
</dbReference>
<reference evidence="7" key="2">
    <citation type="submission" date="2018-10" db="UniProtKB">
        <authorList>
            <consortium name="EnsemblPlants"/>
        </authorList>
    </citation>
    <scope>IDENTIFICATION</scope>
</reference>
<evidence type="ECO:0000313" key="7">
    <source>
        <dbReference type="EnsemblPlants" id="TraesCS3B02G095300.2"/>
    </source>
</evidence>
<accession>A0A3B6FHP7</accession>
<feature type="repeat" description="WD" evidence="3">
    <location>
        <begin position="608"/>
        <end position="642"/>
    </location>
</feature>
<name>A0A3B6FHP7_WHEAT</name>
<evidence type="ECO:0000256" key="4">
    <source>
        <dbReference type="PROSITE-ProRule" id="PRU10141"/>
    </source>
</evidence>
<feature type="binding site" evidence="4">
    <location>
        <position position="49"/>
    </location>
    <ligand>
        <name>ATP</name>
        <dbReference type="ChEBI" id="CHEBI:30616"/>
    </ligand>
</feature>
<dbReference type="InterPro" id="IPR015943">
    <property type="entry name" value="WD40/YVTN_repeat-like_dom_sf"/>
</dbReference>
<organism evidence="7">
    <name type="scientific">Triticum aestivum</name>
    <name type="common">Wheat</name>
    <dbReference type="NCBI Taxonomy" id="4565"/>
    <lineage>
        <taxon>Eukaryota</taxon>
        <taxon>Viridiplantae</taxon>
        <taxon>Streptophyta</taxon>
        <taxon>Embryophyta</taxon>
        <taxon>Tracheophyta</taxon>
        <taxon>Spermatophyta</taxon>
        <taxon>Magnoliopsida</taxon>
        <taxon>Liliopsida</taxon>
        <taxon>Poales</taxon>
        <taxon>Poaceae</taxon>
        <taxon>BOP clade</taxon>
        <taxon>Pooideae</taxon>
        <taxon>Triticodae</taxon>
        <taxon>Triticeae</taxon>
        <taxon>Triticinae</taxon>
        <taxon>Triticum</taxon>
    </lineage>
</organism>
<dbReference type="AlphaFoldDB" id="A0A3B6FHP7"/>
<dbReference type="SUPFAM" id="SSF56112">
    <property type="entry name" value="Protein kinase-like (PK-like)"/>
    <property type="match status" value="1"/>
</dbReference>
<dbReference type="SMR" id="A0A3B6FHP7"/>